<accession>A0A9D2BMP8</accession>
<dbReference type="Gene3D" id="2.30.30.320">
    <property type="entry name" value="DUF1653-like domain"/>
    <property type="match status" value="1"/>
</dbReference>
<protein>
    <submittedName>
        <fullName evidence="2">DUF1653 domain-containing protein</fullName>
    </submittedName>
</protein>
<sequence>MELQLNKVYRHFKGKKYRVLYLATHSETLEQLVIYQALYGDYEIFARPLEMFISKVDKERYPDASQEYRFECIE</sequence>
<dbReference type="InterPro" id="IPR023387">
    <property type="entry name" value="DUF1653-like_dom"/>
</dbReference>
<dbReference type="Proteomes" id="UP000886724">
    <property type="component" value="Unassembled WGS sequence"/>
</dbReference>
<proteinExistence type="predicted"/>
<dbReference type="InterPro" id="IPR037135">
    <property type="entry name" value="DUF1653-like_dom_sf"/>
</dbReference>
<evidence type="ECO:0000259" key="1">
    <source>
        <dbReference type="Pfam" id="PF07866"/>
    </source>
</evidence>
<evidence type="ECO:0000313" key="2">
    <source>
        <dbReference type="EMBL" id="HIX81147.1"/>
    </source>
</evidence>
<reference evidence="2" key="2">
    <citation type="submission" date="2021-04" db="EMBL/GenBank/DDBJ databases">
        <authorList>
            <person name="Gilroy R."/>
        </authorList>
    </citation>
    <scope>NUCLEOTIDE SEQUENCE</scope>
    <source>
        <strain evidence="2">ChiGjej1B1-14440</strain>
    </source>
</reference>
<comment type="caution">
    <text evidence="2">The sequence shown here is derived from an EMBL/GenBank/DDBJ whole genome shotgun (WGS) entry which is preliminary data.</text>
</comment>
<evidence type="ECO:0000313" key="3">
    <source>
        <dbReference type="Proteomes" id="UP000886724"/>
    </source>
</evidence>
<name>A0A9D2BMP8_9FIRM</name>
<gene>
    <name evidence="2" type="ORF">H9980_04135</name>
</gene>
<organism evidence="2 3">
    <name type="scientific">Candidatus Erysipelatoclostridium merdavium</name>
    <dbReference type="NCBI Taxonomy" id="2838566"/>
    <lineage>
        <taxon>Bacteria</taxon>
        <taxon>Bacillati</taxon>
        <taxon>Bacillota</taxon>
        <taxon>Erysipelotrichia</taxon>
        <taxon>Erysipelotrichales</taxon>
        <taxon>Erysipelotrichales incertae sedis</taxon>
    </lineage>
</organism>
<dbReference type="EMBL" id="DXET01000093">
    <property type="protein sequence ID" value="HIX81147.1"/>
    <property type="molecule type" value="Genomic_DNA"/>
</dbReference>
<reference evidence="2" key="1">
    <citation type="journal article" date="2021" name="PeerJ">
        <title>Extensive microbial diversity within the chicken gut microbiome revealed by metagenomics and culture.</title>
        <authorList>
            <person name="Gilroy R."/>
            <person name="Ravi A."/>
            <person name="Getino M."/>
            <person name="Pursley I."/>
            <person name="Horton D.L."/>
            <person name="Alikhan N.F."/>
            <person name="Baker D."/>
            <person name="Gharbi K."/>
            <person name="Hall N."/>
            <person name="Watson M."/>
            <person name="Adriaenssens E.M."/>
            <person name="Foster-Nyarko E."/>
            <person name="Jarju S."/>
            <person name="Secka A."/>
            <person name="Antonio M."/>
            <person name="Oren A."/>
            <person name="Chaudhuri R.R."/>
            <person name="La Ragione R."/>
            <person name="Hildebrand F."/>
            <person name="Pallen M.J."/>
        </authorList>
    </citation>
    <scope>NUCLEOTIDE SEQUENCE</scope>
    <source>
        <strain evidence="2">ChiGjej1B1-14440</strain>
    </source>
</reference>
<dbReference type="AlphaFoldDB" id="A0A9D2BMP8"/>
<feature type="domain" description="DUF1653" evidence="1">
    <location>
        <begin position="8"/>
        <end position="71"/>
    </location>
</feature>
<dbReference type="Pfam" id="PF07866">
    <property type="entry name" value="DUF1653"/>
    <property type="match status" value="1"/>
</dbReference>